<gene>
    <name evidence="2" type="ORF">E4O92_03610</name>
</gene>
<comment type="caution">
    <text evidence="2">The sequence shown here is derived from an EMBL/GenBank/DDBJ whole genome shotgun (WGS) entry which is preliminary data.</text>
</comment>
<dbReference type="EMBL" id="SPUM01000023">
    <property type="protein sequence ID" value="TFW34658.1"/>
    <property type="molecule type" value="Genomic_DNA"/>
</dbReference>
<feature type="signal peptide" evidence="1">
    <location>
        <begin position="1"/>
        <end position="22"/>
    </location>
</feature>
<dbReference type="OrthoDB" id="112742at2"/>
<dbReference type="RefSeq" id="WP_135188385.1">
    <property type="nucleotide sequence ID" value="NZ_SPUM01000023.1"/>
</dbReference>
<sequence length="254" mass="27248">MGILSRSTLALLLVACNSAARAGDNESVTPYRPTVSTPAQLPRPGQLEFEFGVLGANNPDGRRNTLPYTFKLAFDQDWGVLLEGDAYVAGPTGDGRERSFGDTGLVLKRAFIVDNATAYGLELTARLPTARDALGSGKTDWTINTIWSQDLGALHVDLNLNGTRLGRPPSGASWLLMGASAAFSRKIDKAWGATWELSGTRNRGSPSSAQLLAAVTYAPDRNLVIDAGFARGLTPGSPRWSFFTGFVVPLARYW</sequence>
<dbReference type="Proteomes" id="UP000297258">
    <property type="component" value="Unassembled WGS sequence"/>
</dbReference>
<evidence type="ECO:0000256" key="1">
    <source>
        <dbReference type="SAM" id="SignalP"/>
    </source>
</evidence>
<feature type="chain" id="PRO_5021359678" evidence="1">
    <location>
        <begin position="23"/>
        <end position="254"/>
    </location>
</feature>
<protein>
    <submittedName>
        <fullName evidence="2">Transporter</fullName>
    </submittedName>
</protein>
<evidence type="ECO:0000313" key="3">
    <source>
        <dbReference type="Proteomes" id="UP000297258"/>
    </source>
</evidence>
<dbReference type="AlphaFoldDB" id="A0A4Y9T969"/>
<organism evidence="2 3">
    <name type="scientific">Massilia horti</name>
    <dbReference type="NCBI Taxonomy" id="2562153"/>
    <lineage>
        <taxon>Bacteria</taxon>
        <taxon>Pseudomonadati</taxon>
        <taxon>Pseudomonadota</taxon>
        <taxon>Betaproteobacteria</taxon>
        <taxon>Burkholderiales</taxon>
        <taxon>Oxalobacteraceae</taxon>
        <taxon>Telluria group</taxon>
        <taxon>Massilia</taxon>
    </lineage>
</organism>
<name>A0A4Y9T969_9BURK</name>
<accession>A0A4Y9T969</accession>
<reference evidence="2 3" key="1">
    <citation type="submission" date="2019-03" db="EMBL/GenBank/DDBJ databases">
        <title>Draft genome of Massilia hortus sp. nov., a novel bacterial species of the Oxalobacteraceae family.</title>
        <authorList>
            <person name="Peta V."/>
            <person name="Raths R."/>
            <person name="Bucking H."/>
        </authorList>
    </citation>
    <scope>NUCLEOTIDE SEQUENCE [LARGE SCALE GENOMIC DNA]</scope>
    <source>
        <strain evidence="2 3">ONC3</strain>
    </source>
</reference>
<proteinExistence type="predicted"/>
<keyword evidence="3" id="KW-1185">Reference proteome</keyword>
<evidence type="ECO:0000313" key="2">
    <source>
        <dbReference type="EMBL" id="TFW34658.1"/>
    </source>
</evidence>
<keyword evidence="1" id="KW-0732">Signal</keyword>